<dbReference type="Gene3D" id="2.40.170.20">
    <property type="entry name" value="TonB-dependent receptor, beta-barrel domain"/>
    <property type="match status" value="1"/>
</dbReference>
<evidence type="ECO:0000256" key="2">
    <source>
        <dbReference type="ARBA" id="ARBA00022448"/>
    </source>
</evidence>
<evidence type="ECO:0000313" key="10">
    <source>
        <dbReference type="Proteomes" id="UP000182264"/>
    </source>
</evidence>
<dbReference type="SUPFAM" id="SSF56935">
    <property type="entry name" value="Porins"/>
    <property type="match status" value="1"/>
</dbReference>
<comment type="subcellular location">
    <subcellularLocation>
        <location evidence="1 7">Cell outer membrane</location>
        <topology evidence="1 7">Multi-pass membrane protein</topology>
    </subcellularLocation>
</comment>
<keyword evidence="2 7" id="KW-0813">Transport</keyword>
<dbReference type="KEGG" id="pace:A6070_08485"/>
<evidence type="ECO:0000256" key="5">
    <source>
        <dbReference type="ARBA" id="ARBA00023136"/>
    </source>
</evidence>
<comment type="similarity">
    <text evidence="7">Belongs to the TonB-dependent receptor family.</text>
</comment>
<name>A0A1L3GJF5_SYNAC</name>
<sequence>MAFETTPCGQQDDEPLGNVSTVLPPIMVKAAYEPLSTASRTIERKIIEGIPAGNGSISDMLTFLPDIQYGEAANLSSHGGEILPAAVSISGGKAFENNFIIDGLGNNSLLDPDADNPLEHNNVPGHAQEIFLDASLVEDITVYDHNVPASFGDFKGGVVHARTIDPAADFGGSLFYRTTRDAWTSFHIAASEREKFENSADHSRQPEFKKHQAGFDVHAPFSPRLRMLAAYRLFLSSIPLQYFGETRKQQRRNETFLLKLSGTPAASSASTFDLSWLYSPYKGRYFQKDFRNSDMTILGGAYQINAELRTGLPFADLHLQAGYKESENSRQAPDHMRQTQNPDNSWDREGFPGDIEKTQQTLQCKADLELDPLRSGAFSHKINLGADFQNIEGTSRRDETSYLYTFFSNGTNRRNVYEQYAAEARLQQYSLYLEDILRYKRLELRPGLRLSYDDFMENLNLAPRFAVTLDLLGNRQTILTGGINRYYANTLLAYRLLESMPGSYIEQGSDTTGWTLWKTGSTDYDFASLRTPCADEYVIGLEQRLLGGRATLTYVKRNGRDEFARTMSDRQADGKFHYSLNNNGRSRHESYRLSWERQWPEHFISINATYQKTTSANESYNDLLDDEDLDEEIWYHGRAIAKSALPRKDFNRPWVISLLHIGKLPCNFSVSSLLKYRSGYQTLQASGELHEDLGIPVYEKTRLGGGITADCKIDWTTRLWAGHKVMLSLEILNLLNKKNPVGEPRDGYEMGRQFWLGAQYFF</sequence>
<protein>
    <recommendedName>
        <fullName evidence="11">TonB-dependent receptor plug domain-containing protein</fullName>
    </recommendedName>
</protein>
<evidence type="ECO:0000256" key="3">
    <source>
        <dbReference type="ARBA" id="ARBA00022452"/>
    </source>
</evidence>
<evidence type="ECO:0000256" key="8">
    <source>
        <dbReference type="SAM" id="MobiDB-lite"/>
    </source>
</evidence>
<feature type="compositionally biased region" description="Basic and acidic residues" evidence="8">
    <location>
        <begin position="325"/>
        <end position="337"/>
    </location>
</feature>
<feature type="region of interest" description="Disordered" evidence="8">
    <location>
        <begin position="325"/>
        <end position="350"/>
    </location>
</feature>
<gene>
    <name evidence="9" type="ORF">A7E75_14450</name>
</gene>
<evidence type="ECO:0000256" key="4">
    <source>
        <dbReference type="ARBA" id="ARBA00022692"/>
    </source>
</evidence>
<dbReference type="InterPro" id="IPR036942">
    <property type="entry name" value="Beta-barrel_TonB_sf"/>
</dbReference>
<keyword evidence="4 7" id="KW-0812">Transmembrane</keyword>
<keyword evidence="10" id="KW-1185">Reference proteome</keyword>
<proteinExistence type="inferred from homology"/>
<keyword evidence="6 7" id="KW-0998">Cell outer membrane</keyword>
<dbReference type="EMBL" id="CP015518">
    <property type="protein sequence ID" value="APG26073.1"/>
    <property type="molecule type" value="Genomic_DNA"/>
</dbReference>
<evidence type="ECO:0000256" key="7">
    <source>
        <dbReference type="PROSITE-ProRule" id="PRU01360"/>
    </source>
</evidence>
<organism evidence="9 10">
    <name type="scientific">Syntrophotalea acetylenica</name>
    <name type="common">Pelobacter acetylenicus</name>
    <dbReference type="NCBI Taxonomy" id="29542"/>
    <lineage>
        <taxon>Bacteria</taxon>
        <taxon>Pseudomonadati</taxon>
        <taxon>Thermodesulfobacteriota</taxon>
        <taxon>Desulfuromonadia</taxon>
        <taxon>Desulfuromonadales</taxon>
        <taxon>Syntrophotaleaceae</taxon>
        <taxon>Syntrophotalea</taxon>
    </lineage>
</organism>
<dbReference type="PROSITE" id="PS52016">
    <property type="entry name" value="TONB_DEPENDENT_REC_3"/>
    <property type="match status" value="1"/>
</dbReference>
<evidence type="ECO:0008006" key="11">
    <source>
        <dbReference type="Google" id="ProtNLM"/>
    </source>
</evidence>
<reference evidence="9 10" key="1">
    <citation type="journal article" date="2017" name="Genome Announc.">
        <title>Complete Genome Sequences of Two Acetylene-Fermenting Pelobacter acetylenicus Strains.</title>
        <authorList>
            <person name="Sutton J.M."/>
            <person name="Baesman S.M."/>
            <person name="Fierst J.L."/>
            <person name="Poret-Peterson A.T."/>
            <person name="Oremland R.S."/>
            <person name="Dunlap D.S."/>
            <person name="Akob D.M."/>
        </authorList>
    </citation>
    <scope>NUCLEOTIDE SEQUENCE [LARGE SCALE GENOMIC DNA]</scope>
    <source>
        <strain evidence="9 10">DSM 3247</strain>
    </source>
</reference>
<dbReference type="RefSeq" id="WP_072287912.1">
    <property type="nucleotide sequence ID" value="NZ_CP015455.1"/>
</dbReference>
<evidence type="ECO:0000256" key="1">
    <source>
        <dbReference type="ARBA" id="ARBA00004571"/>
    </source>
</evidence>
<dbReference type="Proteomes" id="UP000182264">
    <property type="component" value="Chromosome"/>
</dbReference>
<keyword evidence="5 7" id="KW-0472">Membrane</keyword>
<accession>A0A1L3GJF5</accession>
<dbReference type="GO" id="GO:0009279">
    <property type="term" value="C:cell outer membrane"/>
    <property type="evidence" value="ECO:0007669"/>
    <property type="project" value="UniProtKB-SubCell"/>
</dbReference>
<dbReference type="InterPro" id="IPR039426">
    <property type="entry name" value="TonB-dep_rcpt-like"/>
</dbReference>
<evidence type="ECO:0000256" key="6">
    <source>
        <dbReference type="ARBA" id="ARBA00023237"/>
    </source>
</evidence>
<evidence type="ECO:0000313" key="9">
    <source>
        <dbReference type="EMBL" id="APG26073.1"/>
    </source>
</evidence>
<dbReference type="AlphaFoldDB" id="A0A1L3GJF5"/>
<dbReference type="OrthoDB" id="9766643at2"/>
<keyword evidence="3 7" id="KW-1134">Transmembrane beta strand</keyword>
<dbReference type="STRING" id="29542.A6070_08485"/>